<dbReference type="EMBL" id="JXTP01000028">
    <property type="protein sequence ID" value="KIU28599.1"/>
    <property type="molecule type" value="Genomic_DNA"/>
</dbReference>
<comment type="caution">
    <text evidence="2">The sequence shown here is derived from an EMBL/GenBank/DDBJ whole genome shotgun (WGS) entry which is preliminary data.</text>
</comment>
<evidence type="ECO:0000313" key="2">
    <source>
        <dbReference type="EMBL" id="KIU28599.1"/>
    </source>
</evidence>
<organism evidence="2 3">
    <name type="scientific">Sphingomonas melonis</name>
    <dbReference type="NCBI Taxonomy" id="152682"/>
    <lineage>
        <taxon>Bacteria</taxon>
        <taxon>Pseudomonadati</taxon>
        <taxon>Pseudomonadota</taxon>
        <taxon>Alphaproteobacteria</taxon>
        <taxon>Sphingomonadales</taxon>
        <taxon>Sphingomonadaceae</taxon>
        <taxon>Sphingomonas</taxon>
    </lineage>
</organism>
<reference evidence="2 3" key="1">
    <citation type="submission" date="2015-01" db="EMBL/GenBank/DDBJ databases">
        <title>Genome of Sphingomonas taxi strain 30a.</title>
        <authorList>
            <person name="Eevers N."/>
            <person name="Van Hamme J."/>
            <person name="Bottos E."/>
            <person name="Weyens N."/>
            <person name="Vangronsveld J."/>
        </authorList>
    </citation>
    <scope>NUCLEOTIDE SEQUENCE [LARGE SCALE GENOMIC DNA]</scope>
    <source>
        <strain evidence="2 3">30a</strain>
    </source>
</reference>
<feature type="transmembrane region" description="Helical" evidence="1">
    <location>
        <begin position="42"/>
        <end position="58"/>
    </location>
</feature>
<keyword evidence="1" id="KW-1133">Transmembrane helix</keyword>
<sequence>MGLADRAGRGRRGMTSLALLSVAGGHSGTVHRRTGPEWSDVALFVVAALGLWLVRRALRRRFAHRNADKD</sequence>
<evidence type="ECO:0000313" key="3">
    <source>
        <dbReference type="Proteomes" id="UP000033203"/>
    </source>
</evidence>
<keyword evidence="1" id="KW-0472">Membrane</keyword>
<protein>
    <submittedName>
        <fullName evidence="2">Uncharacterized protein</fullName>
    </submittedName>
</protein>
<name>A0A0D1KWB2_9SPHN</name>
<gene>
    <name evidence="2" type="ORF">SR41_07680</name>
</gene>
<keyword evidence="1" id="KW-0812">Transmembrane</keyword>
<dbReference type="PATRIC" id="fig|1549858.7.peg.352"/>
<dbReference type="AlphaFoldDB" id="A0A0D1KWB2"/>
<proteinExistence type="predicted"/>
<dbReference type="Proteomes" id="UP000033203">
    <property type="component" value="Unassembled WGS sequence"/>
</dbReference>
<accession>A0A0D1KWB2</accession>
<evidence type="ECO:0000256" key="1">
    <source>
        <dbReference type="SAM" id="Phobius"/>
    </source>
</evidence>